<reference evidence="2 4" key="1">
    <citation type="submission" date="2016-01" db="EMBL/GenBank/DDBJ databases">
        <title>The new phylogeny of the genus Mycobacterium.</title>
        <authorList>
            <person name="Tarcisio F."/>
            <person name="Conor M."/>
            <person name="Antonella G."/>
            <person name="Elisabetta G."/>
            <person name="Giulia F.S."/>
            <person name="Sara T."/>
            <person name="Anna F."/>
            <person name="Clotilde B."/>
            <person name="Roberto B."/>
            <person name="Veronica D.S."/>
            <person name="Fabio R."/>
            <person name="Monica P."/>
            <person name="Olivier J."/>
            <person name="Enrico T."/>
            <person name="Nicola S."/>
        </authorList>
    </citation>
    <scope>NUCLEOTIDE SEQUENCE [LARGE SCALE GENOMIC DNA]</scope>
    <source>
        <strain evidence="2 4">DSM 44160</strain>
    </source>
</reference>
<organism evidence="1 3">
    <name type="scientific">Mycobacterium gordonae</name>
    <dbReference type="NCBI Taxonomy" id="1778"/>
    <lineage>
        <taxon>Bacteria</taxon>
        <taxon>Bacillati</taxon>
        <taxon>Actinomycetota</taxon>
        <taxon>Actinomycetes</taxon>
        <taxon>Mycobacteriales</taxon>
        <taxon>Mycobacteriaceae</taxon>
        <taxon>Mycobacterium</taxon>
    </lineage>
</organism>
<dbReference type="EMBL" id="MAEM01000404">
    <property type="protein sequence ID" value="OBR99940.1"/>
    <property type="molecule type" value="Genomic_DNA"/>
</dbReference>
<evidence type="ECO:0000313" key="2">
    <source>
        <dbReference type="EMBL" id="ORV95681.1"/>
    </source>
</evidence>
<evidence type="ECO:0000313" key="1">
    <source>
        <dbReference type="EMBL" id="OBR99940.1"/>
    </source>
</evidence>
<keyword evidence="4" id="KW-1185">Reference proteome</keyword>
<dbReference type="EMBL" id="LQOY01000019">
    <property type="protein sequence ID" value="ORV95681.1"/>
    <property type="molecule type" value="Genomic_DNA"/>
</dbReference>
<gene>
    <name evidence="1" type="ORF">A9W98_27670</name>
    <name evidence="2" type="ORF">AWC08_14535</name>
</gene>
<dbReference type="Proteomes" id="UP000093757">
    <property type="component" value="Unassembled WGS sequence"/>
</dbReference>
<name>A0A1A6BCC6_MYCGO</name>
<reference evidence="1 3" key="2">
    <citation type="submission" date="2016-06" db="EMBL/GenBank/DDBJ databases">
        <authorList>
            <person name="Kjaerup R.B."/>
            <person name="Dalgaard T.S."/>
            <person name="Juul-Madsen H.R."/>
        </authorList>
    </citation>
    <scope>NUCLEOTIDE SEQUENCE [LARGE SCALE GENOMIC DNA]</scope>
    <source>
        <strain evidence="1 3">1245752.6</strain>
    </source>
</reference>
<evidence type="ECO:0000313" key="3">
    <source>
        <dbReference type="Proteomes" id="UP000093757"/>
    </source>
</evidence>
<comment type="caution">
    <text evidence="1">The sequence shown here is derived from an EMBL/GenBank/DDBJ whole genome shotgun (WGS) entry which is preliminary data.</text>
</comment>
<sequence>MQSCLLRIQEVLPLKDAFVDLVDGPGVAQIPHREDSGPEQLLVRGTAVTVVNLATFREVVDRHAV</sequence>
<protein>
    <submittedName>
        <fullName evidence="1">Uncharacterized protein</fullName>
    </submittedName>
</protein>
<evidence type="ECO:0000313" key="4">
    <source>
        <dbReference type="Proteomes" id="UP000193928"/>
    </source>
</evidence>
<dbReference type="Proteomes" id="UP000193928">
    <property type="component" value="Unassembled WGS sequence"/>
</dbReference>
<proteinExistence type="predicted"/>
<accession>A0A1A6BCC6</accession>
<dbReference type="AlphaFoldDB" id="A0A1A6BCC6"/>